<keyword evidence="1" id="KW-0732">Signal</keyword>
<sequence length="83" mass="9413">MLTASLAMSVLFCVIMGFEPDVQTSNEIIIWFCCIVDEASEVRVQAKVADLIVKLKEGLNVWQTWRLMVLLRGVEGRSFGEMF</sequence>
<dbReference type="Proteomes" id="UP000807115">
    <property type="component" value="Chromosome 9"/>
</dbReference>
<protein>
    <submittedName>
        <fullName evidence="2">Uncharacterized protein</fullName>
    </submittedName>
</protein>
<name>A0A921QFK0_SORBI</name>
<accession>A0A921QFK0</accession>
<dbReference type="EMBL" id="CM027688">
    <property type="protein sequence ID" value="KAG0519435.1"/>
    <property type="molecule type" value="Genomic_DNA"/>
</dbReference>
<feature type="chain" id="PRO_5036835313" evidence="1">
    <location>
        <begin position="18"/>
        <end position="83"/>
    </location>
</feature>
<evidence type="ECO:0000313" key="3">
    <source>
        <dbReference type="Proteomes" id="UP000807115"/>
    </source>
</evidence>
<reference evidence="2" key="1">
    <citation type="journal article" date="2019" name="BMC Genomics">
        <title>A new reference genome for Sorghum bicolor reveals high levels of sequence similarity between sweet and grain genotypes: implications for the genetics of sugar metabolism.</title>
        <authorList>
            <person name="Cooper E.A."/>
            <person name="Brenton Z.W."/>
            <person name="Flinn B.S."/>
            <person name="Jenkins J."/>
            <person name="Shu S."/>
            <person name="Flowers D."/>
            <person name="Luo F."/>
            <person name="Wang Y."/>
            <person name="Xia P."/>
            <person name="Barry K."/>
            <person name="Daum C."/>
            <person name="Lipzen A."/>
            <person name="Yoshinaga Y."/>
            <person name="Schmutz J."/>
            <person name="Saski C."/>
            <person name="Vermerris W."/>
            <person name="Kresovich S."/>
        </authorList>
    </citation>
    <scope>NUCLEOTIDE SEQUENCE</scope>
</reference>
<evidence type="ECO:0000256" key="1">
    <source>
        <dbReference type="SAM" id="SignalP"/>
    </source>
</evidence>
<reference evidence="2" key="2">
    <citation type="submission" date="2020-10" db="EMBL/GenBank/DDBJ databases">
        <authorList>
            <person name="Cooper E.A."/>
            <person name="Brenton Z.W."/>
            <person name="Flinn B.S."/>
            <person name="Jenkins J."/>
            <person name="Shu S."/>
            <person name="Flowers D."/>
            <person name="Luo F."/>
            <person name="Wang Y."/>
            <person name="Xia P."/>
            <person name="Barry K."/>
            <person name="Daum C."/>
            <person name="Lipzen A."/>
            <person name="Yoshinaga Y."/>
            <person name="Schmutz J."/>
            <person name="Saski C."/>
            <person name="Vermerris W."/>
            <person name="Kresovich S."/>
        </authorList>
    </citation>
    <scope>NUCLEOTIDE SEQUENCE</scope>
</reference>
<feature type="signal peptide" evidence="1">
    <location>
        <begin position="1"/>
        <end position="17"/>
    </location>
</feature>
<comment type="caution">
    <text evidence="2">The sequence shown here is derived from an EMBL/GenBank/DDBJ whole genome shotgun (WGS) entry which is preliminary data.</text>
</comment>
<gene>
    <name evidence="2" type="ORF">BDA96_09G264100</name>
</gene>
<evidence type="ECO:0000313" key="2">
    <source>
        <dbReference type="EMBL" id="KAG0519435.1"/>
    </source>
</evidence>
<dbReference type="AlphaFoldDB" id="A0A921QFK0"/>
<proteinExistence type="predicted"/>
<organism evidence="2 3">
    <name type="scientific">Sorghum bicolor</name>
    <name type="common">Sorghum</name>
    <name type="synonym">Sorghum vulgare</name>
    <dbReference type="NCBI Taxonomy" id="4558"/>
    <lineage>
        <taxon>Eukaryota</taxon>
        <taxon>Viridiplantae</taxon>
        <taxon>Streptophyta</taxon>
        <taxon>Embryophyta</taxon>
        <taxon>Tracheophyta</taxon>
        <taxon>Spermatophyta</taxon>
        <taxon>Magnoliopsida</taxon>
        <taxon>Liliopsida</taxon>
        <taxon>Poales</taxon>
        <taxon>Poaceae</taxon>
        <taxon>PACMAD clade</taxon>
        <taxon>Panicoideae</taxon>
        <taxon>Andropogonodae</taxon>
        <taxon>Andropogoneae</taxon>
        <taxon>Sorghinae</taxon>
        <taxon>Sorghum</taxon>
    </lineage>
</organism>